<accession>A0A8J2XMQ0</accession>
<keyword evidence="10 18" id="KW-0812">Transmembrane</keyword>
<keyword evidence="9" id="KW-0808">Transferase</keyword>
<feature type="domain" description="Histidine kinase" evidence="19">
    <location>
        <begin position="212"/>
        <end position="429"/>
    </location>
</feature>
<name>A0A8J2XMQ0_9GAMM</name>
<keyword evidence="21" id="KW-1185">Reference proteome</keyword>
<keyword evidence="5" id="KW-0813">Transport</keyword>
<evidence type="ECO:0000256" key="1">
    <source>
        <dbReference type="ARBA" id="ARBA00000085"/>
    </source>
</evidence>
<evidence type="ECO:0000256" key="13">
    <source>
        <dbReference type="ARBA" id="ARBA00022840"/>
    </source>
</evidence>
<dbReference type="GO" id="GO:0000155">
    <property type="term" value="F:phosphorelay sensor kinase activity"/>
    <property type="evidence" value="ECO:0007669"/>
    <property type="project" value="InterPro"/>
</dbReference>
<dbReference type="InterPro" id="IPR036097">
    <property type="entry name" value="HisK_dim/P_sf"/>
</dbReference>
<dbReference type="Gene3D" id="1.10.287.130">
    <property type="match status" value="1"/>
</dbReference>
<comment type="subcellular location">
    <subcellularLocation>
        <location evidence="2">Cell membrane</location>
    </subcellularLocation>
</comment>
<evidence type="ECO:0000256" key="5">
    <source>
        <dbReference type="ARBA" id="ARBA00022448"/>
    </source>
</evidence>
<dbReference type="EC" id="2.7.13.3" evidence="3"/>
<dbReference type="PANTHER" id="PTHR45453">
    <property type="entry name" value="PHOSPHATE REGULON SENSOR PROTEIN PHOR"/>
    <property type="match status" value="1"/>
</dbReference>
<dbReference type="SUPFAM" id="SSF47384">
    <property type="entry name" value="Homodimeric domain of signal transducing histidine kinase"/>
    <property type="match status" value="1"/>
</dbReference>
<dbReference type="Proteomes" id="UP000619743">
    <property type="component" value="Unassembled WGS sequence"/>
</dbReference>
<keyword evidence="12 20" id="KW-0418">Kinase</keyword>
<dbReference type="GO" id="GO:0005524">
    <property type="term" value="F:ATP binding"/>
    <property type="evidence" value="ECO:0007669"/>
    <property type="project" value="UniProtKB-KW"/>
</dbReference>
<dbReference type="InterPro" id="IPR050351">
    <property type="entry name" value="BphY/WalK/GraS-like"/>
</dbReference>
<dbReference type="PROSITE" id="PS50109">
    <property type="entry name" value="HIS_KIN"/>
    <property type="match status" value="1"/>
</dbReference>
<evidence type="ECO:0000256" key="8">
    <source>
        <dbReference type="ARBA" id="ARBA00022592"/>
    </source>
</evidence>
<gene>
    <name evidence="20" type="primary">phoR</name>
    <name evidence="20" type="ORF">GCM10011369_04360</name>
</gene>
<evidence type="ECO:0000256" key="11">
    <source>
        <dbReference type="ARBA" id="ARBA00022741"/>
    </source>
</evidence>
<dbReference type="InterPro" id="IPR035965">
    <property type="entry name" value="PAS-like_dom_sf"/>
</dbReference>
<dbReference type="SUPFAM" id="SSF55785">
    <property type="entry name" value="PYP-like sensor domain (PAS domain)"/>
    <property type="match status" value="1"/>
</dbReference>
<dbReference type="AlphaFoldDB" id="A0A8J2XMQ0"/>
<dbReference type="RefSeq" id="WP_087504573.1">
    <property type="nucleotide sequence ID" value="NZ_BMDX01000002.1"/>
</dbReference>
<comment type="catalytic activity">
    <reaction evidence="1">
        <text>ATP + protein L-histidine = ADP + protein N-phospho-L-histidine.</text>
        <dbReference type="EC" id="2.7.13.3"/>
    </reaction>
</comment>
<reference evidence="21" key="1">
    <citation type="journal article" date="2019" name="Int. J. Syst. Evol. Microbiol.">
        <title>The Global Catalogue of Microorganisms (GCM) 10K type strain sequencing project: providing services to taxonomists for standard genome sequencing and annotation.</title>
        <authorList>
            <consortium name="The Broad Institute Genomics Platform"/>
            <consortium name="The Broad Institute Genome Sequencing Center for Infectious Disease"/>
            <person name="Wu L."/>
            <person name="Ma J."/>
        </authorList>
    </citation>
    <scope>NUCLEOTIDE SEQUENCE [LARGE SCALE GENOMIC DNA]</scope>
    <source>
        <strain evidence="21">CGMCC 1.10130</strain>
    </source>
</reference>
<dbReference type="GO" id="GO:0005886">
    <property type="term" value="C:plasma membrane"/>
    <property type="evidence" value="ECO:0007669"/>
    <property type="project" value="UniProtKB-SubCell"/>
</dbReference>
<dbReference type="Pfam" id="PF00512">
    <property type="entry name" value="HisKA"/>
    <property type="match status" value="1"/>
</dbReference>
<evidence type="ECO:0000256" key="7">
    <source>
        <dbReference type="ARBA" id="ARBA00022553"/>
    </source>
</evidence>
<keyword evidence="13" id="KW-0067">ATP-binding</keyword>
<dbReference type="InterPro" id="IPR003661">
    <property type="entry name" value="HisK_dim/P_dom"/>
</dbReference>
<dbReference type="InterPro" id="IPR004358">
    <property type="entry name" value="Sig_transdc_His_kin-like_C"/>
</dbReference>
<dbReference type="SMART" id="SM00387">
    <property type="entry name" value="HATPase_c"/>
    <property type="match status" value="1"/>
</dbReference>
<organism evidence="20 21">
    <name type="scientific">Neiella marina</name>
    <dbReference type="NCBI Taxonomy" id="508461"/>
    <lineage>
        <taxon>Bacteria</taxon>
        <taxon>Pseudomonadati</taxon>
        <taxon>Pseudomonadota</taxon>
        <taxon>Gammaproteobacteria</taxon>
        <taxon>Alteromonadales</taxon>
        <taxon>Echinimonadaceae</taxon>
        <taxon>Neiella</taxon>
    </lineage>
</organism>
<comment type="caution">
    <text evidence="20">The sequence shown here is derived from an EMBL/GenBank/DDBJ whole genome shotgun (WGS) entry which is preliminary data.</text>
</comment>
<feature type="transmembrane region" description="Helical" evidence="18">
    <location>
        <begin position="7"/>
        <end position="24"/>
    </location>
</feature>
<evidence type="ECO:0000256" key="4">
    <source>
        <dbReference type="ARBA" id="ARBA00019665"/>
    </source>
</evidence>
<dbReference type="Pfam" id="PF00989">
    <property type="entry name" value="PAS"/>
    <property type="match status" value="1"/>
</dbReference>
<evidence type="ECO:0000256" key="2">
    <source>
        <dbReference type="ARBA" id="ARBA00004236"/>
    </source>
</evidence>
<evidence type="ECO:0000313" key="21">
    <source>
        <dbReference type="Proteomes" id="UP000619743"/>
    </source>
</evidence>
<sequence length="433" mass="49532">MRERSIGWGTLTTVILMLAVAGIFGLLFDAPLLFAGVCALALLFWHYRHMKQLSVYLWRDKRFAPPAGSGSWGVIYDGLYRLQQRNRRRRKDLARLLKRFRRGAEALPDGAVVIQKDRSIVWSNQLAQRLLGLRWPEDAGQRIDNLIRNPEFIEYINATDGPDLMVFPSPAEPMRMIEFRRMPYDKKQILLVVRDVTQWLRLEQMRRDFVANVSHELRTPLTVVQGYIEMLQDPQSMPPEMWQKAQSMMLEQTHRMDSLVSQLLTLSKIEANDRPDTSHEIDVPGLLSTIAEEAKTLAEERNLSIQLFVESGLMMKGDLMQMRSAFSNLIFNAVHYTPDGGHIKIHWQRCATGAEFAVRDDGDGIAAEHLARLTERFYRVDRARSRKTGGSGLGLAIVKHALSHHQSSLNIESELTFGSTFSFIIPTSLIYIK</sequence>
<dbReference type="Pfam" id="PF11808">
    <property type="entry name" value="PhoR"/>
    <property type="match status" value="1"/>
</dbReference>
<comment type="function">
    <text evidence="17">Member of the two-component regulatory system PhoR/PhoB involved in the phosphate regulon genes expression. PhoR may function as a membrane-associated protein kinase that phosphorylates PhoB in response to environmental signals.</text>
</comment>
<dbReference type="GO" id="GO:0006817">
    <property type="term" value="P:phosphate ion transport"/>
    <property type="evidence" value="ECO:0007669"/>
    <property type="project" value="UniProtKB-KW"/>
</dbReference>
<dbReference type="GO" id="GO:0004721">
    <property type="term" value="F:phosphoprotein phosphatase activity"/>
    <property type="evidence" value="ECO:0007669"/>
    <property type="project" value="InterPro"/>
</dbReference>
<evidence type="ECO:0000256" key="17">
    <source>
        <dbReference type="ARBA" id="ARBA00025207"/>
    </source>
</evidence>
<evidence type="ECO:0000256" key="12">
    <source>
        <dbReference type="ARBA" id="ARBA00022777"/>
    </source>
</evidence>
<dbReference type="PANTHER" id="PTHR45453:SF1">
    <property type="entry name" value="PHOSPHATE REGULON SENSOR PROTEIN PHOR"/>
    <property type="match status" value="1"/>
</dbReference>
<evidence type="ECO:0000256" key="6">
    <source>
        <dbReference type="ARBA" id="ARBA00022475"/>
    </source>
</evidence>
<dbReference type="PRINTS" id="PR00344">
    <property type="entry name" value="BCTRLSENSOR"/>
</dbReference>
<keyword evidence="14 18" id="KW-1133">Transmembrane helix</keyword>
<keyword evidence="15" id="KW-0902">Two-component regulatory system</keyword>
<dbReference type="SMART" id="SM00388">
    <property type="entry name" value="HisKA"/>
    <property type="match status" value="1"/>
</dbReference>
<dbReference type="NCBIfam" id="NF008235">
    <property type="entry name" value="PRK11006.1"/>
    <property type="match status" value="1"/>
</dbReference>
<evidence type="ECO:0000256" key="18">
    <source>
        <dbReference type="SAM" id="Phobius"/>
    </source>
</evidence>
<keyword evidence="7" id="KW-0597">Phosphoprotein</keyword>
<evidence type="ECO:0000256" key="3">
    <source>
        <dbReference type="ARBA" id="ARBA00012438"/>
    </source>
</evidence>
<keyword evidence="6" id="KW-1003">Cell membrane</keyword>
<dbReference type="InterPro" id="IPR014310">
    <property type="entry name" value="Sig_transdc_His_kinase_PhoR"/>
</dbReference>
<dbReference type="NCBIfam" id="TIGR02966">
    <property type="entry name" value="phoR_proteo"/>
    <property type="match status" value="1"/>
</dbReference>
<protein>
    <recommendedName>
        <fullName evidence="4">Phosphate regulon sensor protein PhoR</fullName>
        <ecNumber evidence="3">2.7.13.3</ecNumber>
    </recommendedName>
</protein>
<evidence type="ECO:0000256" key="9">
    <source>
        <dbReference type="ARBA" id="ARBA00022679"/>
    </source>
</evidence>
<evidence type="ECO:0000256" key="14">
    <source>
        <dbReference type="ARBA" id="ARBA00022989"/>
    </source>
</evidence>
<dbReference type="InterPro" id="IPR003594">
    <property type="entry name" value="HATPase_dom"/>
</dbReference>
<keyword evidence="16 18" id="KW-0472">Membrane</keyword>
<proteinExistence type="predicted"/>
<dbReference type="SUPFAM" id="SSF55874">
    <property type="entry name" value="ATPase domain of HSP90 chaperone/DNA topoisomerase II/histidine kinase"/>
    <property type="match status" value="1"/>
</dbReference>
<dbReference type="InterPro" id="IPR005467">
    <property type="entry name" value="His_kinase_dom"/>
</dbReference>
<dbReference type="FunFam" id="1.10.287.130:FF:000001">
    <property type="entry name" value="Two-component sensor histidine kinase"/>
    <property type="match status" value="1"/>
</dbReference>
<evidence type="ECO:0000256" key="16">
    <source>
        <dbReference type="ARBA" id="ARBA00023136"/>
    </source>
</evidence>
<dbReference type="InterPro" id="IPR036890">
    <property type="entry name" value="HATPase_C_sf"/>
</dbReference>
<dbReference type="GO" id="GO:0006355">
    <property type="term" value="P:regulation of DNA-templated transcription"/>
    <property type="evidence" value="ECO:0007669"/>
    <property type="project" value="InterPro"/>
</dbReference>
<evidence type="ECO:0000256" key="15">
    <source>
        <dbReference type="ARBA" id="ARBA00023012"/>
    </source>
</evidence>
<keyword evidence="8" id="KW-0592">Phosphate transport</keyword>
<evidence type="ECO:0000313" key="20">
    <source>
        <dbReference type="EMBL" id="GGA65961.1"/>
    </source>
</evidence>
<dbReference type="Gene3D" id="3.30.565.10">
    <property type="entry name" value="Histidine kinase-like ATPase, C-terminal domain"/>
    <property type="match status" value="1"/>
</dbReference>
<dbReference type="EMBL" id="BMDX01000002">
    <property type="protein sequence ID" value="GGA65961.1"/>
    <property type="molecule type" value="Genomic_DNA"/>
</dbReference>
<dbReference type="InterPro" id="IPR021766">
    <property type="entry name" value="PhoR_N"/>
</dbReference>
<dbReference type="FunFam" id="3.30.565.10:FF:000032">
    <property type="entry name" value="Phosphate regulon sensor histidine kinase PhoR"/>
    <property type="match status" value="1"/>
</dbReference>
<dbReference type="CDD" id="cd00082">
    <property type="entry name" value="HisKA"/>
    <property type="match status" value="1"/>
</dbReference>
<dbReference type="Gene3D" id="3.30.450.20">
    <property type="entry name" value="PAS domain"/>
    <property type="match status" value="1"/>
</dbReference>
<keyword evidence="11" id="KW-0547">Nucleotide-binding</keyword>
<evidence type="ECO:0000259" key="19">
    <source>
        <dbReference type="PROSITE" id="PS50109"/>
    </source>
</evidence>
<dbReference type="InterPro" id="IPR013767">
    <property type="entry name" value="PAS_fold"/>
</dbReference>
<dbReference type="GO" id="GO:0016036">
    <property type="term" value="P:cellular response to phosphate starvation"/>
    <property type="evidence" value="ECO:0007669"/>
    <property type="project" value="TreeGrafter"/>
</dbReference>
<dbReference type="OrthoDB" id="9813151at2"/>
<dbReference type="Pfam" id="PF02518">
    <property type="entry name" value="HATPase_c"/>
    <property type="match status" value="1"/>
</dbReference>
<evidence type="ECO:0000256" key="10">
    <source>
        <dbReference type="ARBA" id="ARBA00022692"/>
    </source>
</evidence>